<dbReference type="InterPro" id="IPR050661">
    <property type="entry name" value="BglG_antiterminators"/>
</dbReference>
<dbReference type="Proteomes" id="UP000075806">
    <property type="component" value="Unassembled WGS sequence"/>
</dbReference>
<dbReference type="OrthoDB" id="9813552at2"/>
<evidence type="ECO:0000313" key="9">
    <source>
        <dbReference type="Proteomes" id="UP000075806"/>
    </source>
</evidence>
<accession>A0A161P8G1</accession>
<keyword evidence="4" id="KW-0010">Activator</keyword>
<organism evidence="8 9">
    <name type="scientific">Alkalihalobacillus trypoxylicola</name>
    <dbReference type="NCBI Taxonomy" id="519424"/>
    <lineage>
        <taxon>Bacteria</taxon>
        <taxon>Bacillati</taxon>
        <taxon>Bacillota</taxon>
        <taxon>Bacilli</taxon>
        <taxon>Bacillales</taxon>
        <taxon>Bacillaceae</taxon>
        <taxon>Alkalihalobacillus</taxon>
    </lineage>
</organism>
<dbReference type="EMBL" id="LTAO01000036">
    <property type="protein sequence ID" value="KYG27633.1"/>
    <property type="molecule type" value="Genomic_DNA"/>
</dbReference>
<sequence length="278" mass="32473">MRIFRVLNNNAVVVIDGQLEKIVMGNGIAFQKKRNDLIPKHKIEKIFVLHEQSSEKFQQLLRTLPERHIEIAEKVISYAEGYLEEPLNDHIHIALTDHLSFALERLRNGILIQNKLTNEIKLLYKKEFEIGLWARDEIKKELDLTIPLDEVAHIALHIHTAKLAGHSMGESIERAAILKDFIEQVEVNLQLKVEESSISYQRLITHLRFALNRIEQKRDVEPIDEDMSELIQFKYKRAYQCSQAVIAYLEEQYDIQFPRSEIAYISLHVQRLLKESSS</sequence>
<keyword evidence="9" id="KW-1185">Reference proteome</keyword>
<dbReference type="GO" id="GO:0045893">
    <property type="term" value="P:positive regulation of DNA-templated transcription"/>
    <property type="evidence" value="ECO:0007669"/>
    <property type="project" value="InterPro"/>
</dbReference>
<dbReference type="Gene3D" id="1.10.1790.10">
    <property type="entry name" value="PRD domain"/>
    <property type="match status" value="2"/>
</dbReference>
<evidence type="ECO:0000313" key="8">
    <source>
        <dbReference type="EMBL" id="KYG27633.1"/>
    </source>
</evidence>
<proteinExistence type="inferred from homology"/>
<gene>
    <name evidence="8" type="ORF">AZF04_10600</name>
</gene>
<comment type="similarity">
    <text evidence="6">Belongs to the transcriptional antiterminator BglG family.</text>
</comment>
<dbReference type="InterPro" id="IPR004341">
    <property type="entry name" value="CAT_RNA-bd_dom"/>
</dbReference>
<dbReference type="Gene3D" id="2.30.24.10">
    <property type="entry name" value="CAT RNA-binding domain"/>
    <property type="match status" value="1"/>
</dbReference>
<evidence type="ECO:0000256" key="6">
    <source>
        <dbReference type="ARBA" id="ARBA00038510"/>
    </source>
</evidence>
<dbReference type="InterPro" id="IPR036634">
    <property type="entry name" value="PRD_sf"/>
</dbReference>
<dbReference type="Pfam" id="PF03123">
    <property type="entry name" value="CAT_RBD"/>
    <property type="match status" value="1"/>
</dbReference>
<dbReference type="SUPFAM" id="SSF63520">
    <property type="entry name" value="PTS-regulatory domain, PRD"/>
    <property type="match status" value="2"/>
</dbReference>
<dbReference type="PROSITE" id="PS00654">
    <property type="entry name" value="PRD_1"/>
    <property type="match status" value="1"/>
</dbReference>
<feature type="domain" description="PRD" evidence="7">
    <location>
        <begin position="169"/>
        <end position="278"/>
    </location>
</feature>
<dbReference type="GO" id="GO:0003723">
    <property type="term" value="F:RNA binding"/>
    <property type="evidence" value="ECO:0007669"/>
    <property type="project" value="UniProtKB-KW"/>
</dbReference>
<evidence type="ECO:0000256" key="5">
    <source>
        <dbReference type="ARBA" id="ARBA00023163"/>
    </source>
</evidence>
<dbReference type="InterPro" id="IPR011608">
    <property type="entry name" value="PRD"/>
</dbReference>
<dbReference type="InterPro" id="IPR036650">
    <property type="entry name" value="CAT_RNA-bd_dom_sf"/>
</dbReference>
<evidence type="ECO:0000256" key="4">
    <source>
        <dbReference type="ARBA" id="ARBA00023159"/>
    </source>
</evidence>
<dbReference type="InterPro" id="IPR001550">
    <property type="entry name" value="Transcrpt_antitermin_CS"/>
</dbReference>
<keyword evidence="3" id="KW-0805">Transcription regulation</keyword>
<dbReference type="PANTHER" id="PTHR30185:SF15">
    <property type="entry name" value="CRYPTIC BETA-GLUCOSIDE BGL OPERON ANTITERMINATOR"/>
    <property type="match status" value="1"/>
</dbReference>
<feature type="domain" description="PRD" evidence="7">
    <location>
        <begin position="63"/>
        <end position="168"/>
    </location>
</feature>
<keyword evidence="1" id="KW-0677">Repeat</keyword>
<evidence type="ECO:0000256" key="2">
    <source>
        <dbReference type="ARBA" id="ARBA00022884"/>
    </source>
</evidence>
<evidence type="ECO:0000256" key="1">
    <source>
        <dbReference type="ARBA" id="ARBA00022737"/>
    </source>
</evidence>
<dbReference type="STRING" id="519424.AZF04_10600"/>
<evidence type="ECO:0000259" key="7">
    <source>
        <dbReference type="PROSITE" id="PS51372"/>
    </source>
</evidence>
<dbReference type="SMART" id="SM01061">
    <property type="entry name" value="CAT_RBD"/>
    <property type="match status" value="1"/>
</dbReference>
<dbReference type="RefSeq" id="WP_061949763.1">
    <property type="nucleotide sequence ID" value="NZ_LTAO01000036.1"/>
</dbReference>
<dbReference type="AlphaFoldDB" id="A0A161P8G1"/>
<protein>
    <submittedName>
        <fullName evidence="8">Levansucrase</fullName>
    </submittedName>
</protein>
<dbReference type="PANTHER" id="PTHR30185">
    <property type="entry name" value="CRYPTIC BETA-GLUCOSIDE BGL OPERON ANTITERMINATOR"/>
    <property type="match status" value="1"/>
</dbReference>
<keyword evidence="2" id="KW-0694">RNA-binding</keyword>
<dbReference type="SUPFAM" id="SSF50151">
    <property type="entry name" value="SacY-like RNA-binding domain"/>
    <property type="match status" value="1"/>
</dbReference>
<comment type="caution">
    <text evidence="8">The sequence shown here is derived from an EMBL/GenBank/DDBJ whole genome shotgun (WGS) entry which is preliminary data.</text>
</comment>
<reference evidence="8" key="1">
    <citation type="submission" date="2016-02" db="EMBL/GenBank/DDBJ databases">
        <title>Genome sequence of Bacillus trypoxylicola KCTC 13244(T).</title>
        <authorList>
            <person name="Jeong H."/>
            <person name="Park S.-H."/>
            <person name="Choi S.-K."/>
        </authorList>
    </citation>
    <scope>NUCLEOTIDE SEQUENCE [LARGE SCALE GENOMIC DNA]</scope>
    <source>
        <strain evidence="8">KCTC 13244</strain>
    </source>
</reference>
<keyword evidence="5" id="KW-0804">Transcription</keyword>
<name>A0A161P8G1_9BACI</name>
<dbReference type="Pfam" id="PF00874">
    <property type="entry name" value="PRD"/>
    <property type="match status" value="2"/>
</dbReference>
<evidence type="ECO:0000256" key="3">
    <source>
        <dbReference type="ARBA" id="ARBA00023015"/>
    </source>
</evidence>
<dbReference type="PROSITE" id="PS51372">
    <property type="entry name" value="PRD_2"/>
    <property type="match status" value="2"/>
</dbReference>